<evidence type="ECO:0000256" key="12">
    <source>
        <dbReference type="RuleBase" id="RU000542"/>
    </source>
</evidence>
<comment type="function">
    <text evidence="11">Catalyzes the formation of S-adenosylmethionine (AdoMet) from methionine and ATP. The overall synthetic reaction is composed of two sequential steps, AdoMet formation and the subsequent tripolyphosphate hydrolysis which occurs prior to release of AdoMet from the enzyme.</text>
</comment>
<evidence type="ECO:0000256" key="11">
    <source>
        <dbReference type="HAMAP-Rule" id="MF_00086"/>
    </source>
</evidence>
<gene>
    <name evidence="11" type="primary">metK</name>
    <name evidence="17" type="ORF">E3U55_15475</name>
</gene>
<evidence type="ECO:0000259" key="16">
    <source>
        <dbReference type="Pfam" id="PF02773"/>
    </source>
</evidence>
<feature type="binding site" evidence="11">
    <location>
        <position position="45"/>
    </location>
    <ligand>
        <name>K(+)</name>
        <dbReference type="ChEBI" id="CHEBI:29103"/>
    </ligand>
</feature>
<organism evidence="17 18">
    <name type="scientific">Filobacillus milosensis</name>
    <dbReference type="NCBI Taxonomy" id="94137"/>
    <lineage>
        <taxon>Bacteria</taxon>
        <taxon>Bacillati</taxon>
        <taxon>Bacillota</taxon>
        <taxon>Bacilli</taxon>
        <taxon>Bacillales</taxon>
        <taxon>Bacillaceae</taxon>
        <taxon>Filobacillus</taxon>
    </lineage>
</organism>
<comment type="cofactor">
    <cofactor evidence="11">
        <name>Mg(2+)</name>
        <dbReference type="ChEBI" id="CHEBI:18420"/>
    </cofactor>
    <text evidence="11">Binds 2 divalent ions per subunit.</text>
</comment>
<dbReference type="PROSITE" id="PS00376">
    <property type="entry name" value="ADOMET_SYNTHASE_1"/>
    <property type="match status" value="1"/>
</dbReference>
<dbReference type="HAMAP" id="MF_00086">
    <property type="entry name" value="S_AdoMet_synth1"/>
    <property type="match status" value="1"/>
</dbReference>
<evidence type="ECO:0000256" key="4">
    <source>
        <dbReference type="ARBA" id="ARBA00022563"/>
    </source>
</evidence>
<keyword evidence="7 11" id="KW-0547">Nucleotide-binding</keyword>
<comment type="catalytic activity">
    <reaction evidence="11">
        <text>L-methionine + ATP + H2O = S-adenosyl-L-methionine + phosphate + diphosphate</text>
        <dbReference type="Rhea" id="RHEA:21080"/>
        <dbReference type="ChEBI" id="CHEBI:15377"/>
        <dbReference type="ChEBI" id="CHEBI:30616"/>
        <dbReference type="ChEBI" id="CHEBI:33019"/>
        <dbReference type="ChEBI" id="CHEBI:43474"/>
        <dbReference type="ChEBI" id="CHEBI:57844"/>
        <dbReference type="ChEBI" id="CHEBI:59789"/>
        <dbReference type="EC" id="2.5.1.6"/>
    </reaction>
</comment>
<dbReference type="PANTHER" id="PTHR11964">
    <property type="entry name" value="S-ADENOSYLMETHIONINE SYNTHETASE"/>
    <property type="match status" value="1"/>
</dbReference>
<evidence type="ECO:0000256" key="7">
    <source>
        <dbReference type="ARBA" id="ARBA00022741"/>
    </source>
</evidence>
<dbReference type="GO" id="GO:0005524">
    <property type="term" value="F:ATP binding"/>
    <property type="evidence" value="ECO:0007669"/>
    <property type="project" value="UniProtKB-UniRule"/>
</dbReference>
<feature type="binding site" evidence="11">
    <location>
        <position position="253"/>
    </location>
    <ligand>
        <name>L-methionine</name>
        <dbReference type="ChEBI" id="CHEBI:57844"/>
        <note>ligand shared between two neighboring subunits</note>
    </ligand>
</feature>
<evidence type="ECO:0000256" key="9">
    <source>
        <dbReference type="ARBA" id="ARBA00022842"/>
    </source>
</evidence>
<comment type="cofactor">
    <cofactor evidence="11">
        <name>K(+)</name>
        <dbReference type="ChEBI" id="CHEBI:29103"/>
    </cofactor>
    <text evidence="11">Binds 1 potassium ion per subunit.</text>
</comment>
<dbReference type="GO" id="GO:0000287">
    <property type="term" value="F:magnesium ion binding"/>
    <property type="evidence" value="ECO:0007669"/>
    <property type="project" value="UniProtKB-UniRule"/>
</dbReference>
<reference evidence="17 18" key="1">
    <citation type="submission" date="2019-03" db="EMBL/GenBank/DDBJ databases">
        <authorList>
            <person name="He R.-H."/>
        </authorList>
    </citation>
    <scope>NUCLEOTIDE SEQUENCE [LARGE SCALE GENOMIC DNA]</scope>
    <source>
        <strain evidence="18">SH 714</strain>
    </source>
</reference>
<dbReference type="EMBL" id="SOPW01000022">
    <property type="protein sequence ID" value="TFB13801.1"/>
    <property type="molecule type" value="Genomic_DNA"/>
</dbReference>
<protein>
    <recommendedName>
        <fullName evidence="11">S-adenosylmethionine synthase</fullName>
        <shortName evidence="11">AdoMet synthase</shortName>
        <ecNumber evidence="11">2.5.1.6</ecNumber>
    </recommendedName>
    <alternativeName>
        <fullName evidence="11">MAT</fullName>
    </alternativeName>
    <alternativeName>
        <fullName evidence="11">Methionine adenosyltransferase</fullName>
    </alternativeName>
</protein>
<dbReference type="InterPro" id="IPR022631">
    <property type="entry name" value="ADOMET_SYNTHASE_CS"/>
</dbReference>
<sequence length="399" mass="43931">METQRRLFTSESVTEGHPDKICDQISDAILDEILKNDPNARVACETTVTTGLVLVTGEISTSTYVDIPLIVRETIKDIGYTRAKYGFDAETCAVLTSIDEQSADIAQGVDEAFEKREGQMTDEEIEAIGAGDQGLMFGYATNETEELMPLPISLSHKISKRLSDVRKSGEIDYLRPDGKTQVTVEYDENGKPERVDTIVISTQHHPEITLDQINRDLIEKVIRPVVPEELITNETKYFINPTGRFVIGGPQGDAGLTGRKIIVDTYGGYARHGGGAFSGKDATKVDRSAAYAARYVAKNIVAAGLADTCEVQLAYAIGVAQPVSISVNTFGTGKVKEAVLVEAIRENFDLRPAGIIKMLDLRRPIYKKTAAYGHFGRFDKDFTWEKTDKVEDLKVLLNK</sequence>
<dbReference type="SUPFAM" id="SSF55973">
    <property type="entry name" value="S-adenosylmethionine synthetase"/>
    <property type="match status" value="3"/>
</dbReference>
<evidence type="ECO:0000256" key="8">
    <source>
        <dbReference type="ARBA" id="ARBA00022840"/>
    </source>
</evidence>
<feature type="domain" description="S-adenosylmethionine synthetase central" evidence="15">
    <location>
        <begin position="128"/>
        <end position="245"/>
    </location>
</feature>
<keyword evidence="10 11" id="KW-0630">Potassium</keyword>
<evidence type="ECO:0000259" key="14">
    <source>
        <dbReference type="Pfam" id="PF00438"/>
    </source>
</evidence>
<feature type="domain" description="S-adenosylmethionine synthetase N-terminal" evidence="14">
    <location>
        <begin position="6"/>
        <end position="103"/>
    </location>
</feature>
<keyword evidence="6 11" id="KW-0479">Metal-binding</keyword>
<dbReference type="FunFam" id="3.30.300.10:FF:000004">
    <property type="entry name" value="S-adenosylmethionine synthase"/>
    <property type="match status" value="1"/>
</dbReference>
<proteinExistence type="inferred from homology"/>
<feature type="binding site" description="in other chain" evidence="11">
    <location>
        <position position="101"/>
    </location>
    <ligand>
        <name>L-methionine</name>
        <dbReference type="ChEBI" id="CHEBI:57844"/>
        <note>ligand shared between two neighboring subunits</note>
    </ligand>
</feature>
<feature type="binding site" description="in other chain" evidence="11">
    <location>
        <position position="17"/>
    </location>
    <ligand>
        <name>ATP</name>
        <dbReference type="ChEBI" id="CHEBI:30616"/>
        <note>ligand shared between two neighboring subunits</note>
    </ligand>
</feature>
<dbReference type="UniPathway" id="UPA00315">
    <property type="reaction ID" value="UER00080"/>
</dbReference>
<feature type="region of interest" description="Flexible loop" evidence="11">
    <location>
        <begin position="101"/>
        <end position="111"/>
    </location>
</feature>
<evidence type="ECO:0000256" key="3">
    <source>
        <dbReference type="ARBA" id="ARBA00022490"/>
    </source>
</evidence>
<evidence type="ECO:0000256" key="10">
    <source>
        <dbReference type="ARBA" id="ARBA00022958"/>
    </source>
</evidence>
<dbReference type="InterPro" id="IPR022628">
    <property type="entry name" value="S-AdoMet_synt_N"/>
</dbReference>
<feature type="binding site" description="in other chain" evidence="11">
    <location>
        <position position="58"/>
    </location>
    <ligand>
        <name>L-methionine</name>
        <dbReference type="ChEBI" id="CHEBI:57844"/>
        <note>ligand shared between two neighboring subunits</note>
    </ligand>
</feature>
<dbReference type="EC" id="2.5.1.6" evidence="11"/>
<feature type="binding site" evidence="11">
    <location>
        <position position="280"/>
    </location>
    <ligand>
        <name>ATP</name>
        <dbReference type="ChEBI" id="CHEBI:30616"/>
        <note>ligand shared between two neighboring subunits</note>
    </ligand>
</feature>
<evidence type="ECO:0000256" key="2">
    <source>
        <dbReference type="ARBA" id="ARBA00009685"/>
    </source>
</evidence>
<evidence type="ECO:0000256" key="6">
    <source>
        <dbReference type="ARBA" id="ARBA00022723"/>
    </source>
</evidence>
<dbReference type="Pfam" id="PF02773">
    <property type="entry name" value="S-AdoMet_synt_C"/>
    <property type="match status" value="1"/>
</dbReference>
<dbReference type="CDD" id="cd18079">
    <property type="entry name" value="S-AdoMet_synt"/>
    <property type="match status" value="1"/>
</dbReference>
<dbReference type="InterPro" id="IPR022630">
    <property type="entry name" value="S-AdoMet_synt_C"/>
</dbReference>
<dbReference type="GO" id="GO:0005737">
    <property type="term" value="C:cytoplasm"/>
    <property type="evidence" value="ECO:0007669"/>
    <property type="project" value="UniProtKB-SubCell"/>
</dbReference>
<feature type="domain" description="S-adenosylmethionine synthetase C-terminal" evidence="16">
    <location>
        <begin position="247"/>
        <end position="386"/>
    </location>
</feature>
<comment type="pathway">
    <text evidence="1 11">Amino-acid biosynthesis; S-adenosyl-L-methionine biosynthesis; S-adenosyl-L-methionine from L-methionine: step 1/1.</text>
</comment>
<feature type="binding site" description="in other chain" evidence="11">
    <location>
        <begin position="259"/>
        <end position="260"/>
    </location>
    <ligand>
        <name>ATP</name>
        <dbReference type="ChEBI" id="CHEBI:30616"/>
        <note>ligand shared between two neighboring subunits</note>
    </ligand>
</feature>
<keyword evidence="9 11" id="KW-0460">Magnesium</keyword>
<keyword evidence="4 11" id="KW-0554">One-carbon metabolism</keyword>
<keyword evidence="18" id="KW-1185">Reference proteome</keyword>
<dbReference type="InterPro" id="IPR002133">
    <property type="entry name" value="S-AdoMet_synthetase"/>
</dbReference>
<dbReference type="Pfam" id="PF02772">
    <property type="entry name" value="S-AdoMet_synt_M"/>
    <property type="match status" value="1"/>
</dbReference>
<feature type="binding site" description="in other chain" evidence="11">
    <location>
        <begin position="244"/>
        <end position="245"/>
    </location>
    <ligand>
        <name>ATP</name>
        <dbReference type="ChEBI" id="CHEBI:30616"/>
        <note>ligand shared between two neighboring subunits</note>
    </ligand>
</feature>
<dbReference type="Pfam" id="PF00438">
    <property type="entry name" value="S-AdoMet_synt_N"/>
    <property type="match status" value="1"/>
</dbReference>
<comment type="subunit">
    <text evidence="11">Homotetramer; dimer of dimers.</text>
</comment>
<dbReference type="GO" id="GO:0006556">
    <property type="term" value="P:S-adenosylmethionine biosynthetic process"/>
    <property type="evidence" value="ECO:0007669"/>
    <property type="project" value="UniProtKB-UniRule"/>
</dbReference>
<dbReference type="OrthoDB" id="9801686at2"/>
<dbReference type="Proteomes" id="UP000297975">
    <property type="component" value="Unassembled WGS sequence"/>
</dbReference>
<dbReference type="PIRSF" id="PIRSF000497">
    <property type="entry name" value="MAT"/>
    <property type="match status" value="1"/>
</dbReference>
<keyword evidence="8 11" id="KW-0067">ATP-binding</keyword>
<comment type="similarity">
    <text evidence="2 11 13">Belongs to the AdoMet synthase family.</text>
</comment>
<dbReference type="AlphaFoldDB" id="A0A4Y8IFK2"/>
<feature type="binding site" evidence="11">
    <location>
        <position position="19"/>
    </location>
    <ligand>
        <name>Mg(2+)</name>
        <dbReference type="ChEBI" id="CHEBI:18420"/>
    </ligand>
</feature>
<feature type="binding site" evidence="11">
    <location>
        <position position="276"/>
    </location>
    <ligand>
        <name>ATP</name>
        <dbReference type="ChEBI" id="CHEBI:30616"/>
        <note>ligand shared between two neighboring subunits</note>
    </ligand>
</feature>
<dbReference type="FunFam" id="3.30.300.10:FF:000003">
    <property type="entry name" value="S-adenosylmethionine synthase"/>
    <property type="match status" value="1"/>
</dbReference>
<comment type="caution">
    <text evidence="17">The sequence shown here is derived from an EMBL/GenBank/DDBJ whole genome shotgun (WGS) entry which is preliminary data.</text>
</comment>
<feature type="binding site" evidence="11">
    <location>
        <position position="253"/>
    </location>
    <ligand>
        <name>ATP</name>
        <dbReference type="ChEBI" id="CHEBI:30616"/>
        <note>ligand shared between two neighboring subunits</note>
    </ligand>
</feature>
<dbReference type="InterPro" id="IPR022636">
    <property type="entry name" value="S-AdoMet_synthetase_sfam"/>
</dbReference>
<dbReference type="NCBIfam" id="TIGR01034">
    <property type="entry name" value="metK"/>
    <property type="match status" value="1"/>
</dbReference>
<feature type="binding site" description="in other chain" evidence="11">
    <location>
        <begin position="177"/>
        <end position="179"/>
    </location>
    <ligand>
        <name>ATP</name>
        <dbReference type="ChEBI" id="CHEBI:30616"/>
        <note>ligand shared between two neighboring subunits</note>
    </ligand>
</feature>
<dbReference type="RefSeq" id="WP_134341388.1">
    <property type="nucleotide sequence ID" value="NZ_SOPW01000022.1"/>
</dbReference>
<keyword evidence="3 11" id="KW-0963">Cytoplasm</keyword>
<dbReference type="FunFam" id="3.30.300.10:FF:000011">
    <property type="entry name" value="S-adenosylmethionine synthase"/>
    <property type="match status" value="1"/>
</dbReference>
<evidence type="ECO:0000256" key="13">
    <source>
        <dbReference type="RuleBase" id="RU004462"/>
    </source>
</evidence>
<evidence type="ECO:0000313" key="18">
    <source>
        <dbReference type="Proteomes" id="UP000297975"/>
    </source>
</evidence>
<dbReference type="InterPro" id="IPR022629">
    <property type="entry name" value="S-AdoMet_synt_central"/>
</dbReference>
<name>A0A4Y8IFK2_9BACI</name>
<dbReference type="PROSITE" id="PS00377">
    <property type="entry name" value="ADOMET_SYNTHASE_2"/>
    <property type="match status" value="1"/>
</dbReference>
<keyword evidence="5 11" id="KW-0808">Transferase</keyword>
<dbReference type="Gene3D" id="3.30.300.10">
    <property type="match status" value="3"/>
</dbReference>
<feature type="binding site" description="in other chain" evidence="11">
    <location>
        <position position="284"/>
    </location>
    <ligand>
        <name>L-methionine</name>
        <dbReference type="ChEBI" id="CHEBI:57844"/>
        <note>ligand shared between two neighboring subunits</note>
    </ligand>
</feature>
<comment type="subcellular location">
    <subcellularLocation>
        <location evidence="11 12">Cytoplasm</location>
    </subcellularLocation>
</comment>
<evidence type="ECO:0000313" key="17">
    <source>
        <dbReference type="EMBL" id="TFB13801.1"/>
    </source>
</evidence>
<evidence type="ECO:0000256" key="5">
    <source>
        <dbReference type="ARBA" id="ARBA00022679"/>
    </source>
</evidence>
<evidence type="ECO:0000256" key="1">
    <source>
        <dbReference type="ARBA" id="ARBA00005224"/>
    </source>
</evidence>
<accession>A0A4Y8IFK2</accession>
<evidence type="ECO:0000259" key="15">
    <source>
        <dbReference type="Pfam" id="PF02772"/>
    </source>
</evidence>
<dbReference type="GO" id="GO:0006730">
    <property type="term" value="P:one-carbon metabolic process"/>
    <property type="evidence" value="ECO:0007669"/>
    <property type="project" value="UniProtKB-KW"/>
</dbReference>
<dbReference type="GO" id="GO:0004478">
    <property type="term" value="F:methionine adenosyltransferase activity"/>
    <property type="evidence" value="ECO:0007669"/>
    <property type="project" value="UniProtKB-UniRule"/>
</dbReference>